<organism evidence="7">
    <name type="scientific">Thermohahella caldifontis</name>
    <dbReference type="NCBI Taxonomy" id="3142973"/>
    <lineage>
        <taxon>Bacteria</taxon>
        <taxon>Pseudomonadati</taxon>
        <taxon>Pseudomonadota</taxon>
        <taxon>Gammaproteobacteria</taxon>
        <taxon>Oceanospirillales</taxon>
        <taxon>Hahellaceae</taxon>
        <taxon>Thermohahella</taxon>
    </lineage>
</organism>
<dbReference type="GO" id="GO:0005524">
    <property type="term" value="F:ATP binding"/>
    <property type="evidence" value="ECO:0007669"/>
    <property type="project" value="UniProtKB-KW"/>
</dbReference>
<evidence type="ECO:0000256" key="4">
    <source>
        <dbReference type="ARBA" id="ARBA00022967"/>
    </source>
</evidence>
<name>A0AB39USZ3_9GAMM</name>
<dbReference type="NCBIfam" id="NF010068">
    <property type="entry name" value="PRK13548.1"/>
    <property type="match status" value="1"/>
</dbReference>
<dbReference type="GO" id="GO:0016887">
    <property type="term" value="F:ATP hydrolysis activity"/>
    <property type="evidence" value="ECO:0007669"/>
    <property type="project" value="InterPro"/>
</dbReference>
<evidence type="ECO:0000256" key="2">
    <source>
        <dbReference type="ARBA" id="ARBA00022741"/>
    </source>
</evidence>
<keyword evidence="4" id="KW-1278">Translocase</keyword>
<dbReference type="SUPFAM" id="SSF52540">
    <property type="entry name" value="P-loop containing nucleoside triphosphate hydrolases"/>
    <property type="match status" value="1"/>
</dbReference>
<dbReference type="InterPro" id="IPR003593">
    <property type="entry name" value="AAA+_ATPase"/>
</dbReference>
<comment type="function">
    <text evidence="5">Part of the ABC transporter complex HmuTUV involved in hemin import. Responsible for energy coupling to the transport system.</text>
</comment>
<feature type="domain" description="ABC transporter" evidence="6">
    <location>
        <begin position="4"/>
        <end position="239"/>
    </location>
</feature>
<dbReference type="CDD" id="cd03214">
    <property type="entry name" value="ABC_Iron-Siderophores_B12_Hemin"/>
    <property type="match status" value="1"/>
</dbReference>
<dbReference type="PANTHER" id="PTHR42794">
    <property type="entry name" value="HEMIN IMPORT ATP-BINDING PROTEIN HMUV"/>
    <property type="match status" value="1"/>
</dbReference>
<proteinExistence type="predicted"/>
<protein>
    <submittedName>
        <fullName evidence="7">Heme ABC transporter ATP-binding protein</fullName>
    </submittedName>
</protein>
<dbReference type="SMART" id="SM00382">
    <property type="entry name" value="AAA"/>
    <property type="match status" value="1"/>
</dbReference>
<keyword evidence="2" id="KW-0547">Nucleotide-binding</keyword>
<sequence length="267" mass="29913">MPVLIARHLNLYRSRRLLLSDLSLSLEAGQLTAVLGPNGAGKSTLIRALSGEWPVQHGEVEILGRPIREWPGTQLARRRAVMPQNADLPLAFSVEEIVSLGRLPWHPHPLDREAIDWALGQTDLDELRHRPATLLSGGQLQRAQLARVLAQLYPFDQPGLMFLDECTAHLDPPNQHAVFRLIRQLTQAGMAVLVVVHDINLAASYADRIIWLREGKLVSQGPVERMLTEPLLEQVYNWNAICTRHPTTGQPVVLHRSDSLSPLRHVH</sequence>
<dbReference type="PROSITE" id="PS00211">
    <property type="entry name" value="ABC_TRANSPORTER_1"/>
    <property type="match status" value="1"/>
</dbReference>
<keyword evidence="1" id="KW-0813">Transport</keyword>
<evidence type="ECO:0000256" key="1">
    <source>
        <dbReference type="ARBA" id="ARBA00022448"/>
    </source>
</evidence>
<dbReference type="InterPro" id="IPR017871">
    <property type="entry name" value="ABC_transporter-like_CS"/>
</dbReference>
<evidence type="ECO:0000313" key="7">
    <source>
        <dbReference type="EMBL" id="XDT71163.1"/>
    </source>
</evidence>
<dbReference type="AlphaFoldDB" id="A0AB39USZ3"/>
<evidence type="ECO:0000256" key="5">
    <source>
        <dbReference type="ARBA" id="ARBA00037066"/>
    </source>
</evidence>
<reference evidence="7" key="1">
    <citation type="submission" date="2024-05" db="EMBL/GenBank/DDBJ databases">
        <title>Genome sequencing of novel strain.</title>
        <authorList>
            <person name="Ganbat D."/>
            <person name="Ganbat S."/>
            <person name="Lee S.-J."/>
        </authorList>
    </citation>
    <scope>NUCLEOTIDE SEQUENCE</scope>
    <source>
        <strain evidence="7">SMD15-11</strain>
    </source>
</reference>
<dbReference type="EMBL" id="CP154858">
    <property type="protein sequence ID" value="XDT71163.1"/>
    <property type="molecule type" value="Genomic_DNA"/>
</dbReference>
<evidence type="ECO:0000259" key="6">
    <source>
        <dbReference type="PROSITE" id="PS50893"/>
    </source>
</evidence>
<keyword evidence="3 7" id="KW-0067">ATP-binding</keyword>
<dbReference type="RefSeq" id="WP_369600201.1">
    <property type="nucleotide sequence ID" value="NZ_CP154858.1"/>
</dbReference>
<dbReference type="PANTHER" id="PTHR42794:SF1">
    <property type="entry name" value="HEMIN IMPORT ATP-BINDING PROTEIN HMUV"/>
    <property type="match status" value="1"/>
</dbReference>
<dbReference type="InterPro" id="IPR003439">
    <property type="entry name" value="ABC_transporter-like_ATP-bd"/>
</dbReference>
<evidence type="ECO:0000256" key="3">
    <source>
        <dbReference type="ARBA" id="ARBA00022840"/>
    </source>
</evidence>
<dbReference type="KEGG" id="tcd:AAIA72_10130"/>
<gene>
    <name evidence="7" type="ORF">AAIA72_10130</name>
</gene>
<dbReference type="Pfam" id="PF00005">
    <property type="entry name" value="ABC_tran"/>
    <property type="match status" value="1"/>
</dbReference>
<dbReference type="PROSITE" id="PS50893">
    <property type="entry name" value="ABC_TRANSPORTER_2"/>
    <property type="match status" value="1"/>
</dbReference>
<accession>A0AB39USZ3</accession>
<dbReference type="InterPro" id="IPR027417">
    <property type="entry name" value="P-loop_NTPase"/>
</dbReference>
<dbReference type="Gene3D" id="3.40.50.300">
    <property type="entry name" value="P-loop containing nucleotide triphosphate hydrolases"/>
    <property type="match status" value="1"/>
</dbReference>